<dbReference type="PANTHER" id="PTHR19143:SF444">
    <property type="entry name" value="PROTEIN SCABROUS"/>
    <property type="match status" value="1"/>
</dbReference>
<sequence>MIHSLIIFVIVHRNLYYVNQREFSSPGLSLKLVREPPPIKHEIRKQCCVLTCEECTDVSVSSKSDKGQAASGVLFHSIANMSVFKTEPTSFLQRRTDGNVSFDQDWDMYRGGFGKLDEDFWLGNEAAHILTDAQPYELREEIRSDGMDYFAFYETFKLENESGRHQVYHILTSFNIGNHVSGFSYHGCSKTSLICGDEWQDITARKRKFYKESQHAGVDSLNGPIQKCQSFYIKYSNFM</sequence>
<feature type="domain" description="Fibrinogen C-terminal" evidence="1">
    <location>
        <begin position="46"/>
        <end position="162"/>
    </location>
</feature>
<dbReference type="Gene3D" id="3.90.215.10">
    <property type="entry name" value="Gamma Fibrinogen, chain A, domain 1"/>
    <property type="match status" value="1"/>
</dbReference>
<evidence type="ECO:0000313" key="2">
    <source>
        <dbReference type="EMBL" id="KAK3782890.1"/>
    </source>
</evidence>
<evidence type="ECO:0000313" key="3">
    <source>
        <dbReference type="Proteomes" id="UP001283361"/>
    </source>
</evidence>
<dbReference type="PROSITE" id="PS51406">
    <property type="entry name" value="FIBRINOGEN_C_2"/>
    <property type="match status" value="1"/>
</dbReference>
<accession>A0AAE1A8D0</accession>
<dbReference type="GO" id="GO:0005615">
    <property type="term" value="C:extracellular space"/>
    <property type="evidence" value="ECO:0007669"/>
    <property type="project" value="TreeGrafter"/>
</dbReference>
<comment type="caution">
    <text evidence="2">The sequence shown here is derived from an EMBL/GenBank/DDBJ whole genome shotgun (WGS) entry which is preliminary data.</text>
</comment>
<dbReference type="PANTHER" id="PTHR19143">
    <property type="entry name" value="FIBRINOGEN/TENASCIN/ANGIOPOEITIN"/>
    <property type="match status" value="1"/>
</dbReference>
<dbReference type="InterPro" id="IPR050373">
    <property type="entry name" value="Fibrinogen_C-term_domain"/>
</dbReference>
<dbReference type="InterPro" id="IPR014716">
    <property type="entry name" value="Fibrinogen_a/b/g_C_1"/>
</dbReference>
<gene>
    <name evidence="2" type="ORF">RRG08_002519</name>
</gene>
<dbReference type="AlphaFoldDB" id="A0AAE1A8D0"/>
<organism evidence="2 3">
    <name type="scientific">Elysia crispata</name>
    <name type="common">lettuce slug</name>
    <dbReference type="NCBI Taxonomy" id="231223"/>
    <lineage>
        <taxon>Eukaryota</taxon>
        <taxon>Metazoa</taxon>
        <taxon>Spiralia</taxon>
        <taxon>Lophotrochozoa</taxon>
        <taxon>Mollusca</taxon>
        <taxon>Gastropoda</taxon>
        <taxon>Heterobranchia</taxon>
        <taxon>Euthyneura</taxon>
        <taxon>Panpulmonata</taxon>
        <taxon>Sacoglossa</taxon>
        <taxon>Placobranchoidea</taxon>
        <taxon>Plakobranchidae</taxon>
        <taxon>Elysia</taxon>
    </lineage>
</organism>
<evidence type="ECO:0000259" key="1">
    <source>
        <dbReference type="PROSITE" id="PS51406"/>
    </source>
</evidence>
<name>A0AAE1A8D0_9GAST</name>
<proteinExistence type="predicted"/>
<keyword evidence="3" id="KW-1185">Reference proteome</keyword>
<protein>
    <recommendedName>
        <fullName evidence="1">Fibrinogen C-terminal domain-containing protein</fullName>
    </recommendedName>
</protein>
<dbReference type="InterPro" id="IPR002181">
    <property type="entry name" value="Fibrinogen_a/b/g_C_dom"/>
</dbReference>
<dbReference type="SUPFAM" id="SSF56496">
    <property type="entry name" value="Fibrinogen C-terminal domain-like"/>
    <property type="match status" value="1"/>
</dbReference>
<dbReference type="SMART" id="SM00186">
    <property type="entry name" value="FBG"/>
    <property type="match status" value="1"/>
</dbReference>
<dbReference type="Proteomes" id="UP001283361">
    <property type="component" value="Unassembled WGS sequence"/>
</dbReference>
<dbReference type="InterPro" id="IPR036056">
    <property type="entry name" value="Fibrinogen-like_C"/>
</dbReference>
<reference evidence="2" key="1">
    <citation type="journal article" date="2023" name="G3 (Bethesda)">
        <title>A reference genome for the long-term kleptoplast-retaining sea slug Elysia crispata morphotype clarki.</title>
        <authorList>
            <person name="Eastman K.E."/>
            <person name="Pendleton A.L."/>
            <person name="Shaikh M.A."/>
            <person name="Suttiyut T."/>
            <person name="Ogas R."/>
            <person name="Tomko P."/>
            <person name="Gavelis G."/>
            <person name="Widhalm J.R."/>
            <person name="Wisecaver J.H."/>
        </authorList>
    </citation>
    <scope>NUCLEOTIDE SEQUENCE</scope>
    <source>
        <strain evidence="2">ECLA1</strain>
    </source>
</reference>
<dbReference type="EMBL" id="JAWDGP010002483">
    <property type="protein sequence ID" value="KAK3782890.1"/>
    <property type="molecule type" value="Genomic_DNA"/>
</dbReference>
<dbReference type="Pfam" id="PF00147">
    <property type="entry name" value="Fibrinogen_C"/>
    <property type="match status" value="1"/>
</dbReference>